<protein>
    <submittedName>
        <fullName evidence="2">Uncharacterized protein</fullName>
    </submittedName>
</protein>
<dbReference type="EMBL" id="ML009243">
    <property type="protein sequence ID" value="RKO97516.1"/>
    <property type="molecule type" value="Genomic_DNA"/>
</dbReference>
<sequence>MSLAGSTGANPCVMLASGVMLMALAIGLSTPTPGPPPYFLTRAIERVTRLCHPGWTTLVLPDTMTRLVTRTRSGVARPTTHNHDAALCLAAVRRATSVVARSGDRPNNPVPNKATSDFICRDGGDARCPRPGMSTHARWHRF</sequence>
<proteinExistence type="predicted"/>
<dbReference type="AlphaFoldDB" id="A0A4P9X173"/>
<name>A0A4P9X173_9FUNG</name>
<evidence type="ECO:0000256" key="1">
    <source>
        <dbReference type="SAM" id="Phobius"/>
    </source>
</evidence>
<keyword evidence="1" id="KW-1133">Transmembrane helix</keyword>
<gene>
    <name evidence="2" type="ORF">CAUPRSCDRAFT_10818</name>
</gene>
<feature type="transmembrane region" description="Helical" evidence="1">
    <location>
        <begin position="12"/>
        <end position="30"/>
    </location>
</feature>
<reference evidence="2" key="1">
    <citation type="submission" date="2018-08" db="EMBL/GenBank/DDBJ databases">
        <title>Leveraging single-cell genomics to expand the Fungal Tree of Life.</title>
        <authorList>
            <consortium name="DOE Joint Genome Institute"/>
            <person name="Ahrendt S.R."/>
            <person name="Quandt C.A."/>
            <person name="Ciobanu D."/>
            <person name="Clum A."/>
            <person name="Salamov A."/>
            <person name="Andreopoulos B."/>
            <person name="Cheng J.-F."/>
            <person name="Woyke T."/>
            <person name="Pelin A."/>
            <person name="Henrissat B."/>
            <person name="Reynolds N."/>
            <person name="Benny G.L."/>
            <person name="Smith M.E."/>
            <person name="James T.Y."/>
            <person name="Grigoriev I.V."/>
        </authorList>
    </citation>
    <scope>NUCLEOTIDE SEQUENCE</scope>
    <source>
        <strain evidence="2">ATCC 52028</strain>
    </source>
</reference>
<keyword evidence="1" id="KW-0472">Membrane</keyword>
<dbReference type="Proteomes" id="UP000268535">
    <property type="component" value="Unassembled WGS sequence"/>
</dbReference>
<accession>A0A4P9X173</accession>
<keyword evidence="1" id="KW-0812">Transmembrane</keyword>
<evidence type="ECO:0000313" key="2">
    <source>
        <dbReference type="EMBL" id="RKO97516.1"/>
    </source>
</evidence>
<organism evidence="2">
    <name type="scientific">Caulochytrium protostelioides</name>
    <dbReference type="NCBI Taxonomy" id="1555241"/>
    <lineage>
        <taxon>Eukaryota</taxon>
        <taxon>Fungi</taxon>
        <taxon>Fungi incertae sedis</taxon>
        <taxon>Chytridiomycota</taxon>
        <taxon>Chytridiomycota incertae sedis</taxon>
        <taxon>Chytridiomycetes</taxon>
        <taxon>Caulochytriales</taxon>
        <taxon>Caulochytriaceae</taxon>
        <taxon>Caulochytrium</taxon>
    </lineage>
</organism>